<evidence type="ECO:0000313" key="2">
    <source>
        <dbReference type="Proteomes" id="UP001364890"/>
    </source>
</evidence>
<dbReference type="RefSeq" id="WP_336495742.1">
    <property type="nucleotide sequence ID" value="NZ_JBAWSY010000001.1"/>
</dbReference>
<organism evidence="1 2">
    <name type="scientific">Psychrobacillus mangrovi</name>
    <dbReference type="NCBI Taxonomy" id="3117745"/>
    <lineage>
        <taxon>Bacteria</taxon>
        <taxon>Bacillati</taxon>
        <taxon>Bacillota</taxon>
        <taxon>Bacilli</taxon>
        <taxon>Bacillales</taxon>
        <taxon>Bacillaceae</taxon>
        <taxon>Psychrobacillus</taxon>
    </lineage>
</organism>
<protein>
    <submittedName>
        <fullName evidence="1">Uncharacterized protein</fullName>
    </submittedName>
</protein>
<reference evidence="1 2" key="1">
    <citation type="submission" date="2024-01" db="EMBL/GenBank/DDBJ databases">
        <title>Seven novel Bacillus-like species.</title>
        <authorList>
            <person name="Liu G."/>
        </authorList>
    </citation>
    <scope>NUCLEOTIDE SEQUENCE [LARGE SCALE GENOMIC DNA]</scope>
    <source>
        <strain evidence="1 2">FJAT-51614</strain>
    </source>
</reference>
<name>A0ABU8EZK3_9BACI</name>
<proteinExistence type="predicted"/>
<sequence length="50" mass="4998">MKNISTCCGAKPQTEQAEPTNLLGSLPIAIIGAGPVGLAADMVGSCCTTY</sequence>
<dbReference type="EMBL" id="JBAWSY010000001">
    <property type="protein sequence ID" value="MEI4768186.1"/>
    <property type="molecule type" value="Genomic_DNA"/>
</dbReference>
<gene>
    <name evidence="1" type="ORF">WAX74_00750</name>
</gene>
<evidence type="ECO:0000313" key="1">
    <source>
        <dbReference type="EMBL" id="MEI4768186.1"/>
    </source>
</evidence>
<dbReference type="Proteomes" id="UP001364890">
    <property type="component" value="Unassembled WGS sequence"/>
</dbReference>
<keyword evidence="2" id="KW-1185">Reference proteome</keyword>
<accession>A0ABU8EZK3</accession>
<comment type="caution">
    <text evidence="1">The sequence shown here is derived from an EMBL/GenBank/DDBJ whole genome shotgun (WGS) entry which is preliminary data.</text>
</comment>